<dbReference type="Proteomes" id="UP000823849">
    <property type="component" value="Unassembled WGS sequence"/>
</dbReference>
<comment type="caution">
    <text evidence="1">The sequence shown here is derived from an EMBL/GenBank/DDBJ whole genome shotgun (WGS) entry which is preliminary data.</text>
</comment>
<organism evidence="1 2">
    <name type="scientific">Candidatus Fusicatenibacter intestinigallinarum</name>
    <dbReference type="NCBI Taxonomy" id="2838598"/>
    <lineage>
        <taxon>Bacteria</taxon>
        <taxon>Bacillati</taxon>
        <taxon>Bacillota</taxon>
        <taxon>Clostridia</taxon>
        <taxon>Lachnospirales</taxon>
        <taxon>Lachnospiraceae</taxon>
        <taxon>Fusicatenibacter</taxon>
    </lineage>
</organism>
<proteinExistence type="predicted"/>
<name>A0A9D2N912_9FIRM</name>
<evidence type="ECO:0000313" key="1">
    <source>
        <dbReference type="EMBL" id="HJC14537.1"/>
    </source>
</evidence>
<sequence>MVEVSLLEYLAMKMNCEYLSDLRYGPVRKKRLRYLLSEKCSYASGEEAEWIEVCRYLTGEEKETGQQAYKRLLQFCEEDEIPLGSDEK</sequence>
<dbReference type="AlphaFoldDB" id="A0A9D2N912"/>
<reference evidence="1" key="1">
    <citation type="journal article" date="2021" name="PeerJ">
        <title>Extensive microbial diversity within the chicken gut microbiome revealed by metagenomics and culture.</title>
        <authorList>
            <person name="Gilroy R."/>
            <person name="Ravi A."/>
            <person name="Getino M."/>
            <person name="Pursley I."/>
            <person name="Horton D.L."/>
            <person name="Alikhan N.F."/>
            <person name="Baker D."/>
            <person name="Gharbi K."/>
            <person name="Hall N."/>
            <person name="Watson M."/>
            <person name="Adriaenssens E.M."/>
            <person name="Foster-Nyarko E."/>
            <person name="Jarju S."/>
            <person name="Secka A."/>
            <person name="Antonio M."/>
            <person name="Oren A."/>
            <person name="Chaudhuri R.R."/>
            <person name="La Ragione R."/>
            <person name="Hildebrand F."/>
            <person name="Pallen M.J."/>
        </authorList>
    </citation>
    <scope>NUCLEOTIDE SEQUENCE</scope>
    <source>
        <strain evidence="1">CHK185-5351</strain>
    </source>
</reference>
<reference evidence="1" key="2">
    <citation type="submission" date="2021-04" db="EMBL/GenBank/DDBJ databases">
        <authorList>
            <person name="Gilroy R."/>
        </authorList>
    </citation>
    <scope>NUCLEOTIDE SEQUENCE</scope>
    <source>
        <strain evidence="1">CHK185-5351</strain>
    </source>
</reference>
<accession>A0A9D2N912</accession>
<protein>
    <submittedName>
        <fullName evidence="1">Uncharacterized protein</fullName>
    </submittedName>
</protein>
<dbReference type="EMBL" id="DWWU01000009">
    <property type="protein sequence ID" value="HJC14537.1"/>
    <property type="molecule type" value="Genomic_DNA"/>
</dbReference>
<evidence type="ECO:0000313" key="2">
    <source>
        <dbReference type="Proteomes" id="UP000823849"/>
    </source>
</evidence>
<gene>
    <name evidence="1" type="ORF">H9705_01735</name>
</gene>